<feature type="transmembrane region" description="Helical" evidence="6">
    <location>
        <begin position="51"/>
        <end position="69"/>
    </location>
</feature>
<dbReference type="Proteomes" id="UP001248067">
    <property type="component" value="Unassembled WGS sequence"/>
</dbReference>
<dbReference type="EMBL" id="VJSY01000034">
    <property type="protein sequence ID" value="MDR8755859.1"/>
    <property type="molecule type" value="Genomic_DNA"/>
</dbReference>
<evidence type="ECO:0000256" key="2">
    <source>
        <dbReference type="ARBA" id="ARBA00022692"/>
    </source>
</evidence>
<keyword evidence="9" id="KW-1185">Reference proteome</keyword>
<dbReference type="Pfam" id="PF07690">
    <property type="entry name" value="MFS_1"/>
    <property type="match status" value="1"/>
</dbReference>
<evidence type="ECO:0000313" key="9">
    <source>
        <dbReference type="Proteomes" id="UP001248067"/>
    </source>
</evidence>
<keyword evidence="4 6" id="KW-0472">Membrane</keyword>
<dbReference type="InterPro" id="IPR011701">
    <property type="entry name" value="MFS"/>
</dbReference>
<reference evidence="8 9" key="1">
    <citation type="submission" date="2019-06" db="EMBL/GenBank/DDBJ databases">
        <title>Evolution of Burkholderia multivorans in the lungs of Cystic Fibrosis patients.</title>
        <authorList>
            <person name="Moreira L.M."/>
        </authorList>
    </citation>
    <scope>NUCLEOTIDE SEQUENCE [LARGE SCALE GENOMIC DNA]</scope>
    <source>
        <strain evidence="8 9">VC13239</strain>
    </source>
</reference>
<dbReference type="InterPro" id="IPR036259">
    <property type="entry name" value="MFS_trans_sf"/>
</dbReference>
<dbReference type="SUPFAM" id="SSF103473">
    <property type="entry name" value="MFS general substrate transporter"/>
    <property type="match status" value="1"/>
</dbReference>
<evidence type="ECO:0000256" key="3">
    <source>
        <dbReference type="ARBA" id="ARBA00022989"/>
    </source>
</evidence>
<feature type="transmembrane region" description="Helical" evidence="6">
    <location>
        <begin position="106"/>
        <end position="126"/>
    </location>
</feature>
<feature type="domain" description="Major facilitator superfamily (MFS) profile" evidence="7">
    <location>
        <begin position="14"/>
        <end position="431"/>
    </location>
</feature>
<proteinExistence type="predicted"/>
<sequence length="440" mass="44552">MNRARAPRFFYGWYVVAAAFAVTFVGFGSAYTFSAFVEPLQRDFAASRGQISLVFSLAGFLYFGFGIVSGPLADRFGSRRLAVVGMLLTAAGLAAAGAAHTLLQVYAAYGLGVGFGVGCAYVPAVGAVQRWFVRRRGFASGLAVAGIGVGTLVMPPLASVLIGQVGWRGAYFALAVLAVVLGAGMSLLIENDPRGRGLLPDGDVEDRAAADALPSAGDHARAARVASDDDVPSRRPTAAQAADATVREAVMSRPFASLYAACLVCSFGVFVPFVHLVPYALDHGVAPAAAVLLLGAIGVGSTAGRFFLGGLADRFGRRASLLAMFAGMAVALVAWAGAGTVATLAAFALVFGVFYGGWVAVLPAVVMDAFGGRNVSAIIGVLYTSVAFGTLVGPAAAGFVYDAGGGYLVPILASAAANAIAFAIVATTGRAPSAARAAGG</sequence>
<name>A0ABU2E7K4_9BURK</name>
<feature type="transmembrane region" description="Helical" evidence="6">
    <location>
        <begin position="81"/>
        <end position="100"/>
    </location>
</feature>
<accession>A0ABU2E7K4</accession>
<evidence type="ECO:0000313" key="8">
    <source>
        <dbReference type="EMBL" id="MDR8755859.1"/>
    </source>
</evidence>
<evidence type="ECO:0000256" key="5">
    <source>
        <dbReference type="SAM" id="MobiDB-lite"/>
    </source>
</evidence>
<feature type="transmembrane region" description="Helical" evidence="6">
    <location>
        <begin position="138"/>
        <end position="158"/>
    </location>
</feature>
<dbReference type="InterPro" id="IPR005829">
    <property type="entry name" value="Sugar_transporter_CS"/>
</dbReference>
<evidence type="ECO:0000256" key="1">
    <source>
        <dbReference type="ARBA" id="ARBA00004141"/>
    </source>
</evidence>
<comment type="caution">
    <text evidence="8">The sequence shown here is derived from an EMBL/GenBank/DDBJ whole genome shotgun (WGS) entry which is preliminary data.</text>
</comment>
<feature type="transmembrane region" description="Helical" evidence="6">
    <location>
        <begin position="170"/>
        <end position="189"/>
    </location>
</feature>
<dbReference type="PROSITE" id="PS00216">
    <property type="entry name" value="SUGAR_TRANSPORT_1"/>
    <property type="match status" value="1"/>
</dbReference>
<dbReference type="Gene3D" id="1.20.1250.20">
    <property type="entry name" value="MFS general substrate transporter like domains"/>
    <property type="match status" value="2"/>
</dbReference>
<dbReference type="PROSITE" id="PS50850">
    <property type="entry name" value="MFS"/>
    <property type="match status" value="1"/>
</dbReference>
<dbReference type="PANTHER" id="PTHR11360">
    <property type="entry name" value="MONOCARBOXYLATE TRANSPORTER"/>
    <property type="match status" value="1"/>
</dbReference>
<dbReference type="RefSeq" id="WP_175897146.1">
    <property type="nucleotide sequence ID" value="NZ_CADFDQ010000032.1"/>
</dbReference>
<organism evidence="8 9">
    <name type="scientific">Burkholderia pseudomultivorans</name>
    <dbReference type="NCBI Taxonomy" id="1207504"/>
    <lineage>
        <taxon>Bacteria</taxon>
        <taxon>Pseudomonadati</taxon>
        <taxon>Pseudomonadota</taxon>
        <taxon>Betaproteobacteria</taxon>
        <taxon>Burkholderiales</taxon>
        <taxon>Burkholderiaceae</taxon>
        <taxon>Burkholderia</taxon>
        <taxon>Burkholderia cepacia complex</taxon>
    </lineage>
</organism>
<feature type="transmembrane region" description="Helical" evidence="6">
    <location>
        <begin position="12"/>
        <end position="31"/>
    </location>
</feature>
<feature type="transmembrane region" description="Helical" evidence="6">
    <location>
        <begin position="320"/>
        <end position="338"/>
    </location>
</feature>
<keyword evidence="3 6" id="KW-1133">Transmembrane helix</keyword>
<feature type="region of interest" description="Disordered" evidence="5">
    <location>
        <begin position="215"/>
        <end position="238"/>
    </location>
</feature>
<dbReference type="PANTHER" id="PTHR11360:SF284">
    <property type="entry name" value="EG:103B4.3 PROTEIN-RELATED"/>
    <property type="match status" value="1"/>
</dbReference>
<dbReference type="InterPro" id="IPR050327">
    <property type="entry name" value="Proton-linked_MCT"/>
</dbReference>
<gene>
    <name evidence="8" type="primary">yhjX_2</name>
    <name evidence="8" type="ORF">FEQ00_04291</name>
</gene>
<feature type="transmembrane region" description="Helical" evidence="6">
    <location>
        <begin position="344"/>
        <end position="366"/>
    </location>
</feature>
<protein>
    <submittedName>
        <fullName evidence="8">MFS-type transporter YhjX</fullName>
    </submittedName>
</protein>
<evidence type="ECO:0000256" key="6">
    <source>
        <dbReference type="SAM" id="Phobius"/>
    </source>
</evidence>
<feature type="transmembrane region" description="Helical" evidence="6">
    <location>
        <begin position="287"/>
        <end position="308"/>
    </location>
</feature>
<evidence type="ECO:0000259" key="7">
    <source>
        <dbReference type="PROSITE" id="PS50850"/>
    </source>
</evidence>
<feature type="transmembrane region" description="Helical" evidence="6">
    <location>
        <begin position="378"/>
        <end position="401"/>
    </location>
</feature>
<feature type="transmembrane region" description="Helical" evidence="6">
    <location>
        <begin position="407"/>
        <end position="426"/>
    </location>
</feature>
<feature type="transmembrane region" description="Helical" evidence="6">
    <location>
        <begin position="257"/>
        <end position="281"/>
    </location>
</feature>
<comment type="subcellular location">
    <subcellularLocation>
        <location evidence="1">Membrane</location>
        <topology evidence="1">Multi-pass membrane protein</topology>
    </subcellularLocation>
</comment>
<keyword evidence="2 6" id="KW-0812">Transmembrane</keyword>
<dbReference type="InterPro" id="IPR020846">
    <property type="entry name" value="MFS_dom"/>
</dbReference>
<evidence type="ECO:0000256" key="4">
    <source>
        <dbReference type="ARBA" id="ARBA00023136"/>
    </source>
</evidence>